<feature type="region of interest" description="Disordered" evidence="1">
    <location>
        <begin position="386"/>
        <end position="416"/>
    </location>
</feature>
<feature type="compositionally biased region" description="Basic and acidic residues" evidence="1">
    <location>
        <begin position="217"/>
        <end position="226"/>
    </location>
</feature>
<keyword evidence="3" id="KW-1185">Reference proteome</keyword>
<comment type="caution">
    <text evidence="2">The sequence shown here is derived from an EMBL/GenBank/DDBJ whole genome shotgun (WGS) entry which is preliminary data.</text>
</comment>
<evidence type="ECO:0000256" key="1">
    <source>
        <dbReference type="SAM" id="MobiDB-lite"/>
    </source>
</evidence>
<feature type="compositionally biased region" description="Acidic residues" evidence="1">
    <location>
        <begin position="227"/>
        <end position="237"/>
    </location>
</feature>
<feature type="compositionally biased region" description="Polar residues" evidence="1">
    <location>
        <begin position="29"/>
        <end position="39"/>
    </location>
</feature>
<feature type="region of interest" description="Disordered" evidence="1">
    <location>
        <begin position="318"/>
        <end position="347"/>
    </location>
</feature>
<reference evidence="2" key="1">
    <citation type="journal article" date="2019" name="G3 (Bethesda)">
        <title>Genome Assemblies of Two Rare Opportunistic Yeast Pathogens: Diutina rugosa (syn. Candida rugosa) and Trichomonascus ciferrii (syn. Candida ciferrii).</title>
        <authorList>
            <person name="Mixao V."/>
            <person name="Saus E."/>
            <person name="Hansen A.P."/>
            <person name="Lass-Florl C."/>
            <person name="Gabaldon T."/>
        </authorList>
    </citation>
    <scope>NUCLEOTIDE SEQUENCE</scope>
    <source>
        <strain evidence="2">CBS 4856</strain>
    </source>
</reference>
<dbReference type="EMBL" id="SWFS01000531">
    <property type="protein sequence ID" value="KAA8899043.1"/>
    <property type="molecule type" value="Genomic_DNA"/>
</dbReference>
<sequence length="416" mass="46887">MSQSLRNEGDSSSGLSSFEPSSREASENLPYTPTPRTQRGSGGRHNISEPEPSQRQRGRNYTYNEAKEVYNFVRNSSDANARFLLIGTRSISDAVAGELVNHLVTQGYSERPINPLKSQLERWKQNYRTIRSHCEHSVFGAETARSTVDSEIERFIMSNRLIPNLMKYFYWDILDLEKDYPSESVPQVGRTSGSASSTSDTNEEVIGQLEAIAEDAPENHMDTELHSDDDDLDDDDPPVPSTRRNVGDIRSSPSHVYPGMVKSNAPRYTNPVATGLNNLSQSREEGNRVQSERNDLYSRYIASKISLNTKIEEKVTAEKERAEEERETRRRILMSEAEEKEANNERSKVALANDKIASEEAKISLERKKREEDICKRLHEFIQQEITNGNTGNATQLSSRLVSMGRTNSGGESESN</sequence>
<name>A0A642UHB9_9ASCO</name>
<organism evidence="2 3">
    <name type="scientific">Trichomonascus ciferrii</name>
    <dbReference type="NCBI Taxonomy" id="44093"/>
    <lineage>
        <taxon>Eukaryota</taxon>
        <taxon>Fungi</taxon>
        <taxon>Dikarya</taxon>
        <taxon>Ascomycota</taxon>
        <taxon>Saccharomycotina</taxon>
        <taxon>Dipodascomycetes</taxon>
        <taxon>Dipodascales</taxon>
        <taxon>Trichomonascaceae</taxon>
        <taxon>Trichomonascus</taxon>
        <taxon>Trichomonascus ciferrii complex</taxon>
    </lineage>
</organism>
<evidence type="ECO:0000313" key="3">
    <source>
        <dbReference type="Proteomes" id="UP000761534"/>
    </source>
</evidence>
<protein>
    <submittedName>
        <fullName evidence="2">Uncharacterized protein</fullName>
    </submittedName>
</protein>
<feature type="region of interest" description="Disordered" evidence="1">
    <location>
        <begin position="183"/>
        <end position="269"/>
    </location>
</feature>
<proteinExistence type="predicted"/>
<feature type="compositionally biased region" description="Low complexity" evidence="1">
    <location>
        <begin position="11"/>
        <end position="20"/>
    </location>
</feature>
<feature type="compositionally biased region" description="Basic and acidic residues" evidence="1">
    <location>
        <begin position="318"/>
        <end position="330"/>
    </location>
</feature>
<feature type="compositionally biased region" description="Polar residues" evidence="1">
    <location>
        <begin position="189"/>
        <end position="200"/>
    </location>
</feature>
<dbReference type="VEuPathDB" id="FungiDB:TRICI_006411"/>
<accession>A0A642UHB9</accession>
<dbReference type="AlphaFoldDB" id="A0A642UHB9"/>
<feature type="region of interest" description="Disordered" evidence="1">
    <location>
        <begin position="1"/>
        <end position="61"/>
    </location>
</feature>
<evidence type="ECO:0000313" key="2">
    <source>
        <dbReference type="EMBL" id="KAA8899043.1"/>
    </source>
</evidence>
<gene>
    <name evidence="2" type="ORF">TRICI_006411</name>
</gene>
<dbReference type="Proteomes" id="UP000761534">
    <property type="component" value="Unassembled WGS sequence"/>
</dbReference>